<geneLocation type="plasmid" evidence="3">
    <name>pG6809-1</name>
</geneLocation>
<feature type="compositionally biased region" description="Polar residues" evidence="2">
    <location>
        <begin position="87"/>
        <end position="112"/>
    </location>
</feature>
<sequence>MARQTPFTSFNKRPRSIRLVLAELFSGRVSARLAELEERVFELEKRIDAQATAIANLGATVGMEKVRDSVASRVLRESQAHKDSSHGKFSTKSTEANGLRSNFSNPGSGSRTSRSESVDTGHNYFHHNLADDTPARTTSCLSGWDAAGHDSSSTCNSGSSFCCD</sequence>
<accession>A0A0N7J5J7</accession>
<proteinExistence type="predicted"/>
<dbReference type="RefSeq" id="WP_024144956.1">
    <property type="nucleotide sequence ID" value="NC_032102.1"/>
</dbReference>
<evidence type="ECO:0000256" key="1">
    <source>
        <dbReference type="SAM" id="Coils"/>
    </source>
</evidence>
<dbReference type="EMBL" id="KT345945">
    <property type="protein sequence ID" value="ALK44060.1"/>
    <property type="molecule type" value="Genomic_DNA"/>
</dbReference>
<name>A0A0N7J5J7_ENTCL</name>
<reference evidence="3" key="1">
    <citation type="submission" date="2015-07" db="EMBL/GenBank/DDBJ databases">
        <title>Co-Production of KPC-18 and VIM-1 Carbapenemases by Enterobacter cloacae.</title>
        <authorList>
            <person name="Doi Y."/>
        </authorList>
    </citation>
    <scope>NUCLEOTIDE SEQUENCE</scope>
    <source>
        <strain evidence="3">G6809</strain>
        <plasmid evidence="3">pG6809-1</plasmid>
    </source>
</reference>
<keyword evidence="3" id="KW-0614">Plasmid</keyword>
<keyword evidence="1" id="KW-0175">Coiled coil</keyword>
<feature type="region of interest" description="Disordered" evidence="2">
    <location>
        <begin position="72"/>
        <end position="120"/>
    </location>
</feature>
<evidence type="ECO:0000313" key="3">
    <source>
        <dbReference type="EMBL" id="ALK44060.1"/>
    </source>
</evidence>
<feature type="coiled-coil region" evidence="1">
    <location>
        <begin position="26"/>
        <end position="53"/>
    </location>
</feature>
<organism evidence="3">
    <name type="scientific">Enterobacter cloacae</name>
    <dbReference type="NCBI Taxonomy" id="550"/>
    <lineage>
        <taxon>Bacteria</taxon>
        <taxon>Pseudomonadati</taxon>
        <taxon>Pseudomonadota</taxon>
        <taxon>Gammaproteobacteria</taxon>
        <taxon>Enterobacterales</taxon>
        <taxon>Enterobacteriaceae</taxon>
        <taxon>Enterobacter</taxon>
        <taxon>Enterobacter cloacae complex</taxon>
    </lineage>
</organism>
<evidence type="ECO:0000256" key="2">
    <source>
        <dbReference type="SAM" id="MobiDB-lite"/>
    </source>
</evidence>
<dbReference type="AlphaFoldDB" id="A0A0N7J5J7"/>
<protein>
    <submittedName>
        <fullName evidence="3">Uncharacterized protein</fullName>
    </submittedName>
</protein>
<feature type="compositionally biased region" description="Basic and acidic residues" evidence="2">
    <location>
        <begin position="72"/>
        <end position="86"/>
    </location>
</feature>